<dbReference type="RefSeq" id="WP_214059212.1">
    <property type="nucleotide sequence ID" value="NZ_BAAAHS010000014.1"/>
</dbReference>
<keyword evidence="1" id="KW-0472">Membrane</keyword>
<dbReference type="Proteomes" id="UP000679307">
    <property type="component" value="Chromosome"/>
</dbReference>
<feature type="transmembrane region" description="Helical" evidence="1">
    <location>
        <begin position="40"/>
        <end position="66"/>
    </location>
</feature>
<reference evidence="2 3" key="1">
    <citation type="submission" date="2021-05" db="EMBL/GenBank/DDBJ databases">
        <title>Complete genome of Nocardioides aquaticus KCTC 9944T isolated from meromictic and hypersaline Ekho Lake, Antarctica.</title>
        <authorList>
            <person name="Hwang K."/>
            <person name="Kim K.M."/>
            <person name="Choe H."/>
        </authorList>
    </citation>
    <scope>NUCLEOTIDE SEQUENCE [LARGE SCALE GENOMIC DNA]</scope>
    <source>
        <strain evidence="2 3">KCTC 9944</strain>
    </source>
</reference>
<dbReference type="EMBL" id="CP075371">
    <property type="protein sequence ID" value="QVT79810.1"/>
    <property type="molecule type" value="Genomic_DNA"/>
</dbReference>
<keyword evidence="1" id="KW-1133">Transmembrane helix</keyword>
<evidence type="ECO:0000313" key="2">
    <source>
        <dbReference type="EMBL" id="QVT79810.1"/>
    </source>
</evidence>
<protein>
    <recommendedName>
        <fullName evidence="4">SHOCT domain-containing protein</fullName>
    </recommendedName>
</protein>
<organism evidence="2 3">
    <name type="scientific">Nocardioides aquaticus</name>
    <dbReference type="NCBI Taxonomy" id="160826"/>
    <lineage>
        <taxon>Bacteria</taxon>
        <taxon>Bacillati</taxon>
        <taxon>Actinomycetota</taxon>
        <taxon>Actinomycetes</taxon>
        <taxon>Propionibacteriales</taxon>
        <taxon>Nocardioidaceae</taxon>
        <taxon>Nocardioides</taxon>
    </lineage>
</organism>
<keyword evidence="1" id="KW-0812">Transmembrane</keyword>
<evidence type="ECO:0000313" key="3">
    <source>
        <dbReference type="Proteomes" id="UP000679307"/>
    </source>
</evidence>
<evidence type="ECO:0000256" key="1">
    <source>
        <dbReference type="SAM" id="Phobius"/>
    </source>
</evidence>
<keyword evidence="3" id="KW-1185">Reference proteome</keyword>
<gene>
    <name evidence="2" type="ORF">ENKNEFLB_02200</name>
</gene>
<name>A0ABX8EIT8_9ACTN</name>
<accession>A0ABX8EIT8</accession>
<sequence>MSDVDRGPGGMMDPGQGYGRYDGGFDGSGMMDGGSMDGGGWMIVFGVLTLVLLLLALAAVVAHLVLHATGRLAPGAQRAPGATGSDARTVLDTRLARGEVSAEEYSSTRALLDA</sequence>
<evidence type="ECO:0008006" key="4">
    <source>
        <dbReference type="Google" id="ProtNLM"/>
    </source>
</evidence>
<proteinExistence type="predicted"/>